<feature type="non-terminal residue" evidence="1">
    <location>
        <position position="1"/>
    </location>
</feature>
<dbReference type="EMBL" id="FOPK01000016">
    <property type="protein sequence ID" value="SFH21533.1"/>
    <property type="molecule type" value="Genomic_DNA"/>
</dbReference>
<evidence type="ECO:0000313" key="2">
    <source>
        <dbReference type="Proteomes" id="UP000199140"/>
    </source>
</evidence>
<dbReference type="Proteomes" id="UP000199140">
    <property type="component" value="Unassembled WGS sequence"/>
</dbReference>
<reference evidence="1 2" key="1">
    <citation type="submission" date="2016-10" db="EMBL/GenBank/DDBJ databases">
        <authorList>
            <person name="Varghese N."/>
            <person name="Submissions S."/>
        </authorList>
    </citation>
    <scope>NUCLEOTIDE SEQUENCE [LARGE SCALE GENOMIC DNA]</scope>
    <source>
        <strain evidence="1 2">CBMB27</strain>
    </source>
</reference>
<sequence>AKAKATFGWEAETSLEALITEMVDADIKRLSANA</sequence>
<gene>
    <name evidence="1" type="ORF">SAMN05192567_116145</name>
</gene>
<evidence type="ECO:0000313" key="1">
    <source>
        <dbReference type="EMBL" id="SFH21533.1"/>
    </source>
</evidence>
<proteinExistence type="predicted"/>
<comment type="caution">
    <text evidence="1">The sequence shown here is derived from an EMBL/GenBank/DDBJ whole genome shotgun (WGS) entry which is preliminary data.</text>
</comment>
<dbReference type="AlphaFoldDB" id="A0AAE8HU54"/>
<protein>
    <submittedName>
        <fullName evidence="1">GDPmannose 4,6-dehydratase</fullName>
    </submittedName>
</protein>
<name>A0AAE8HU54_9HYPH</name>
<organism evidence="1 2">
    <name type="scientific">Methylobacterium phyllosphaerae</name>
    <dbReference type="NCBI Taxonomy" id="418223"/>
    <lineage>
        <taxon>Bacteria</taxon>
        <taxon>Pseudomonadati</taxon>
        <taxon>Pseudomonadota</taxon>
        <taxon>Alphaproteobacteria</taxon>
        <taxon>Hyphomicrobiales</taxon>
        <taxon>Methylobacteriaceae</taxon>
        <taxon>Methylobacterium</taxon>
    </lineage>
</organism>
<accession>A0AAE8HU54</accession>